<keyword evidence="5" id="KW-0249">Electron transport</keyword>
<keyword evidence="7" id="KW-0560">Oxidoreductase</keyword>
<evidence type="ECO:0000256" key="7">
    <source>
        <dbReference type="ARBA" id="ARBA00023002"/>
    </source>
</evidence>
<feature type="transmembrane region" description="Helical" evidence="12">
    <location>
        <begin position="44"/>
        <end position="64"/>
    </location>
</feature>
<comment type="similarity">
    <text evidence="2">Belongs to the DsbB family. BdbC subfamily.</text>
</comment>
<feature type="transmembrane region" description="Helical" evidence="12">
    <location>
        <begin position="12"/>
        <end position="32"/>
    </location>
</feature>
<sequence>MLEIINQISTYGTLIILFIAIITLLAFGFFYKDKNVWLSFVKKNALNLYLILLIPAVIVILYYSEVALFTPCKLCWFQRMFIFPQILLIFLAKYKKDLVNIWTYLAWMTGFAFVISLLHNYIYYFGKEFAGVCDASASCTAYYVSELGFVTIPFMAFGLLVSLSTILIVRKYYKGNSVNLS</sequence>
<evidence type="ECO:0000313" key="13">
    <source>
        <dbReference type="EMBL" id="OGI83127.1"/>
    </source>
</evidence>
<evidence type="ECO:0000256" key="6">
    <source>
        <dbReference type="ARBA" id="ARBA00022989"/>
    </source>
</evidence>
<evidence type="ECO:0000256" key="5">
    <source>
        <dbReference type="ARBA" id="ARBA00022982"/>
    </source>
</evidence>
<dbReference type="PANTHER" id="PTHR43469">
    <property type="entry name" value="DISULFIDE FORMATION PROTEIN-RELATED"/>
    <property type="match status" value="1"/>
</dbReference>
<accession>A0A1F6WMM3</accession>
<comment type="caution">
    <text evidence="13">The sequence shown here is derived from an EMBL/GenBank/DDBJ whole genome shotgun (WGS) entry which is preliminary data.</text>
</comment>
<feature type="transmembrane region" description="Helical" evidence="12">
    <location>
        <begin position="101"/>
        <end position="122"/>
    </location>
</feature>
<dbReference type="InterPro" id="IPR012187">
    <property type="entry name" value="Disulphide_bond_form_BdbC"/>
</dbReference>
<protein>
    <recommendedName>
        <fullName evidence="15">Disulfide bond formation protein DsbB</fullName>
    </recommendedName>
</protein>
<evidence type="ECO:0000256" key="1">
    <source>
        <dbReference type="ARBA" id="ARBA00004141"/>
    </source>
</evidence>
<feature type="transmembrane region" description="Helical" evidence="12">
    <location>
        <begin position="76"/>
        <end position="94"/>
    </location>
</feature>
<evidence type="ECO:0000313" key="14">
    <source>
        <dbReference type="Proteomes" id="UP000178184"/>
    </source>
</evidence>
<dbReference type="GO" id="GO:0006457">
    <property type="term" value="P:protein folding"/>
    <property type="evidence" value="ECO:0007669"/>
    <property type="project" value="InterPro"/>
</dbReference>
<dbReference type="Gene3D" id="1.20.1550.10">
    <property type="entry name" value="DsbB-like"/>
    <property type="match status" value="1"/>
</dbReference>
<keyword evidence="3" id="KW-0813">Transport</keyword>
<organism evidence="13 14">
    <name type="scientific">Candidatus Nomurabacteria bacterium RIFCSPLOWO2_01_FULL_33_17</name>
    <dbReference type="NCBI Taxonomy" id="1801764"/>
    <lineage>
        <taxon>Bacteria</taxon>
        <taxon>Candidatus Nomuraibacteriota</taxon>
    </lineage>
</organism>
<evidence type="ECO:0000256" key="8">
    <source>
        <dbReference type="ARBA" id="ARBA00023136"/>
    </source>
</evidence>
<evidence type="ECO:0000256" key="4">
    <source>
        <dbReference type="ARBA" id="ARBA00022692"/>
    </source>
</evidence>
<dbReference type="SUPFAM" id="SSF158442">
    <property type="entry name" value="DsbB-like"/>
    <property type="match status" value="1"/>
</dbReference>
<evidence type="ECO:0000256" key="2">
    <source>
        <dbReference type="ARBA" id="ARBA00007602"/>
    </source>
</evidence>
<dbReference type="Pfam" id="PF02600">
    <property type="entry name" value="DsbB"/>
    <property type="match status" value="1"/>
</dbReference>
<evidence type="ECO:0000256" key="9">
    <source>
        <dbReference type="ARBA" id="ARBA00023157"/>
    </source>
</evidence>
<keyword evidence="9" id="KW-1015">Disulfide bond</keyword>
<dbReference type="PANTHER" id="PTHR43469:SF1">
    <property type="entry name" value="SPBETA PROPHAGE-DERIVED DISULFIDE BOND FORMATION PROTEIN B"/>
    <property type="match status" value="1"/>
</dbReference>
<evidence type="ECO:0000256" key="11">
    <source>
        <dbReference type="ARBA" id="ARBA00023284"/>
    </source>
</evidence>
<evidence type="ECO:0000256" key="3">
    <source>
        <dbReference type="ARBA" id="ARBA00022448"/>
    </source>
</evidence>
<dbReference type="InterPro" id="IPR023380">
    <property type="entry name" value="DsbB-like_sf"/>
</dbReference>
<keyword evidence="4 12" id="KW-0812">Transmembrane</keyword>
<keyword evidence="10" id="KW-0143">Chaperone</keyword>
<name>A0A1F6WMM3_9BACT</name>
<gene>
    <name evidence="13" type="ORF">A2903_01560</name>
</gene>
<dbReference type="InterPro" id="IPR003752">
    <property type="entry name" value="DiS_bond_form_DsbB/BdbC"/>
</dbReference>
<reference evidence="13 14" key="1">
    <citation type="journal article" date="2016" name="Nat. Commun.">
        <title>Thousands of microbial genomes shed light on interconnected biogeochemical processes in an aquifer system.</title>
        <authorList>
            <person name="Anantharaman K."/>
            <person name="Brown C.T."/>
            <person name="Hug L.A."/>
            <person name="Sharon I."/>
            <person name="Castelle C.J."/>
            <person name="Probst A.J."/>
            <person name="Thomas B.C."/>
            <person name="Singh A."/>
            <person name="Wilkins M.J."/>
            <person name="Karaoz U."/>
            <person name="Brodie E.L."/>
            <person name="Williams K.H."/>
            <person name="Hubbard S.S."/>
            <person name="Banfield J.F."/>
        </authorList>
    </citation>
    <scope>NUCLEOTIDE SEQUENCE [LARGE SCALE GENOMIC DNA]</scope>
</reference>
<dbReference type="EMBL" id="MFUO01000037">
    <property type="protein sequence ID" value="OGI83127.1"/>
    <property type="molecule type" value="Genomic_DNA"/>
</dbReference>
<keyword evidence="11" id="KW-0676">Redox-active center</keyword>
<proteinExistence type="inferred from homology"/>
<evidence type="ECO:0008006" key="15">
    <source>
        <dbReference type="Google" id="ProtNLM"/>
    </source>
</evidence>
<dbReference type="AlphaFoldDB" id="A0A1F6WMM3"/>
<feature type="transmembrane region" description="Helical" evidence="12">
    <location>
        <begin position="142"/>
        <end position="169"/>
    </location>
</feature>
<keyword evidence="6 12" id="KW-1133">Transmembrane helix</keyword>
<dbReference type="Proteomes" id="UP000178184">
    <property type="component" value="Unassembled WGS sequence"/>
</dbReference>
<dbReference type="GO" id="GO:0015035">
    <property type="term" value="F:protein-disulfide reductase activity"/>
    <property type="evidence" value="ECO:0007669"/>
    <property type="project" value="InterPro"/>
</dbReference>
<keyword evidence="8 12" id="KW-0472">Membrane</keyword>
<dbReference type="STRING" id="1801764.A2903_01560"/>
<evidence type="ECO:0000256" key="10">
    <source>
        <dbReference type="ARBA" id="ARBA00023186"/>
    </source>
</evidence>
<evidence type="ECO:0000256" key="12">
    <source>
        <dbReference type="SAM" id="Phobius"/>
    </source>
</evidence>
<dbReference type="GO" id="GO:0016020">
    <property type="term" value="C:membrane"/>
    <property type="evidence" value="ECO:0007669"/>
    <property type="project" value="UniProtKB-SubCell"/>
</dbReference>
<comment type="subcellular location">
    <subcellularLocation>
        <location evidence="1">Membrane</location>
        <topology evidence="1">Multi-pass membrane protein</topology>
    </subcellularLocation>
</comment>